<keyword evidence="4 7" id="KW-0812">Transmembrane</keyword>
<evidence type="ECO:0000256" key="7">
    <source>
        <dbReference type="RuleBase" id="RU361233"/>
    </source>
</evidence>
<name>A0A9Q1APG3_9ROSI</name>
<accession>A0A9Q1APG3</accession>
<comment type="caution">
    <text evidence="9">The sequence shown here is derived from an EMBL/GenBank/DDBJ whole genome shotgun (WGS) entry which is preliminary data.</text>
</comment>
<evidence type="ECO:0000256" key="3">
    <source>
        <dbReference type="ARBA" id="ARBA00022475"/>
    </source>
</evidence>
<reference evidence="9" key="2">
    <citation type="journal article" date="2023" name="Int. J. Mol. Sci.">
        <title>De Novo Assembly and Annotation of 11 Diverse Shrub Willow (Salix) Genomes Reveals Novel Gene Organization in Sex-Linked Regions.</title>
        <authorList>
            <person name="Hyden B."/>
            <person name="Feng K."/>
            <person name="Yates T.B."/>
            <person name="Jawdy S."/>
            <person name="Cereghino C."/>
            <person name="Smart L.B."/>
            <person name="Muchero W."/>
        </authorList>
    </citation>
    <scope>NUCLEOTIDE SEQUENCE</scope>
    <source>
        <tissue evidence="9">Shoot tip</tissue>
    </source>
</reference>
<evidence type="ECO:0000313" key="10">
    <source>
        <dbReference type="Proteomes" id="UP001151752"/>
    </source>
</evidence>
<comment type="similarity">
    <text evidence="2 7">Belongs to the Casparian strip membrane proteins (CASP) family.</text>
</comment>
<dbReference type="NCBIfam" id="TIGR01569">
    <property type="entry name" value="A_tha_TIGR01569"/>
    <property type="match status" value="1"/>
</dbReference>
<keyword evidence="10" id="KW-1185">Reference proteome</keyword>
<dbReference type="Pfam" id="PF04535">
    <property type="entry name" value="CASP_dom"/>
    <property type="match status" value="1"/>
</dbReference>
<dbReference type="InterPro" id="IPR006459">
    <property type="entry name" value="CASP/CASPL"/>
</dbReference>
<keyword evidence="6 7" id="KW-0472">Membrane</keyword>
<organism evidence="9 10">
    <name type="scientific">Salix koriyanagi</name>
    <dbReference type="NCBI Taxonomy" id="2511006"/>
    <lineage>
        <taxon>Eukaryota</taxon>
        <taxon>Viridiplantae</taxon>
        <taxon>Streptophyta</taxon>
        <taxon>Embryophyta</taxon>
        <taxon>Tracheophyta</taxon>
        <taxon>Spermatophyta</taxon>
        <taxon>Magnoliopsida</taxon>
        <taxon>eudicotyledons</taxon>
        <taxon>Gunneridae</taxon>
        <taxon>Pentapetalae</taxon>
        <taxon>rosids</taxon>
        <taxon>fabids</taxon>
        <taxon>Malpighiales</taxon>
        <taxon>Salicaceae</taxon>
        <taxon>Saliceae</taxon>
        <taxon>Salix</taxon>
    </lineage>
</organism>
<comment type="subcellular location">
    <subcellularLocation>
        <location evidence="1 7">Cell membrane</location>
        <topology evidence="1 7">Multi-pass membrane protein</topology>
    </subcellularLocation>
</comment>
<feature type="transmembrane region" description="Helical" evidence="7">
    <location>
        <begin position="47"/>
        <end position="71"/>
    </location>
</feature>
<feature type="transmembrane region" description="Helical" evidence="7">
    <location>
        <begin position="83"/>
        <end position="106"/>
    </location>
</feature>
<sequence length="127" mass="13417">MSTRVEIPADTSAAAKGTAPLIAVSGRGKGGIQEGACYLRRRFEIRFFVIAMAMVSGYLVLSLPFSIVAIIRPRAAAPRLLLIILDTVALTLNMAAAGAATAIALLSSQWQLSSPKALTDQELILFS</sequence>
<reference evidence="9" key="1">
    <citation type="submission" date="2022-11" db="EMBL/GenBank/DDBJ databases">
        <authorList>
            <person name="Hyden B.L."/>
            <person name="Feng K."/>
            <person name="Yates T."/>
            <person name="Jawdy S."/>
            <person name="Smart L.B."/>
            <person name="Muchero W."/>
        </authorList>
    </citation>
    <scope>NUCLEOTIDE SEQUENCE</scope>
    <source>
        <tissue evidence="9">Shoot tip</tissue>
    </source>
</reference>
<dbReference type="GO" id="GO:0005886">
    <property type="term" value="C:plasma membrane"/>
    <property type="evidence" value="ECO:0007669"/>
    <property type="project" value="UniProtKB-SubCell"/>
</dbReference>
<proteinExistence type="inferred from homology"/>
<dbReference type="InterPro" id="IPR006702">
    <property type="entry name" value="CASP_dom"/>
</dbReference>
<evidence type="ECO:0000256" key="4">
    <source>
        <dbReference type="ARBA" id="ARBA00022692"/>
    </source>
</evidence>
<evidence type="ECO:0000313" key="9">
    <source>
        <dbReference type="EMBL" id="KAJ6778466.1"/>
    </source>
</evidence>
<feature type="domain" description="Casparian strip membrane protein" evidence="8">
    <location>
        <begin position="45"/>
        <end position="106"/>
    </location>
</feature>
<evidence type="ECO:0000256" key="6">
    <source>
        <dbReference type="ARBA" id="ARBA00023136"/>
    </source>
</evidence>
<evidence type="ECO:0000256" key="5">
    <source>
        <dbReference type="ARBA" id="ARBA00022989"/>
    </source>
</evidence>
<evidence type="ECO:0000256" key="1">
    <source>
        <dbReference type="ARBA" id="ARBA00004651"/>
    </source>
</evidence>
<gene>
    <name evidence="9" type="ORF">OIU74_002292</name>
</gene>
<protein>
    <recommendedName>
        <fullName evidence="7">CASP-like protein</fullName>
    </recommendedName>
</protein>
<dbReference type="AlphaFoldDB" id="A0A9Q1APG3"/>
<dbReference type="Proteomes" id="UP001151752">
    <property type="component" value="Chromosome 16"/>
</dbReference>
<evidence type="ECO:0000256" key="2">
    <source>
        <dbReference type="ARBA" id="ARBA00007651"/>
    </source>
</evidence>
<comment type="caution">
    <text evidence="7">Lacks conserved residue(s) required for the propagation of feature annotation.</text>
</comment>
<comment type="subunit">
    <text evidence="7">Homodimer and heterodimers.</text>
</comment>
<dbReference type="EMBL" id="JAPFFM010000001">
    <property type="protein sequence ID" value="KAJ6778466.1"/>
    <property type="molecule type" value="Genomic_DNA"/>
</dbReference>
<keyword evidence="5 7" id="KW-1133">Transmembrane helix</keyword>
<evidence type="ECO:0000259" key="8">
    <source>
        <dbReference type="Pfam" id="PF04535"/>
    </source>
</evidence>
<keyword evidence="3 7" id="KW-1003">Cell membrane</keyword>